<keyword evidence="1" id="KW-0812">Transmembrane</keyword>
<dbReference type="RefSeq" id="WP_243490473.1">
    <property type="nucleotide sequence ID" value="NZ_CP063361.1"/>
</dbReference>
<evidence type="ECO:0000313" key="3">
    <source>
        <dbReference type="Proteomes" id="UP000831532"/>
    </source>
</evidence>
<name>A0ABY4A5G3_9BURK</name>
<evidence type="ECO:0000256" key="1">
    <source>
        <dbReference type="SAM" id="Phobius"/>
    </source>
</evidence>
<feature type="transmembrane region" description="Helical" evidence="1">
    <location>
        <begin position="71"/>
        <end position="89"/>
    </location>
</feature>
<evidence type="ECO:0000313" key="2">
    <source>
        <dbReference type="EMBL" id="UOD29244.1"/>
    </source>
</evidence>
<evidence type="ECO:0008006" key="4">
    <source>
        <dbReference type="Google" id="ProtNLM"/>
    </source>
</evidence>
<keyword evidence="3" id="KW-1185">Reference proteome</keyword>
<proteinExistence type="predicted"/>
<protein>
    <recommendedName>
        <fullName evidence="4">Hydrogenase</fullName>
    </recommendedName>
</protein>
<accession>A0ABY4A5G3</accession>
<dbReference type="Proteomes" id="UP000831532">
    <property type="component" value="Chromosome"/>
</dbReference>
<keyword evidence="1" id="KW-1133">Transmembrane helix</keyword>
<dbReference type="EMBL" id="CP063361">
    <property type="protein sequence ID" value="UOD29244.1"/>
    <property type="molecule type" value="Genomic_DNA"/>
</dbReference>
<reference evidence="2 3" key="1">
    <citation type="submission" date="2020-10" db="EMBL/GenBank/DDBJ databases">
        <title>Genome analysis of Massilia species.</title>
        <authorList>
            <person name="Jung D.-H."/>
        </authorList>
    </citation>
    <scope>NUCLEOTIDE SEQUENCE [LARGE SCALE GENOMIC DNA]</scope>
    <source>
        <strain evidence="3">sipir</strain>
    </source>
</reference>
<keyword evidence="1" id="KW-0472">Membrane</keyword>
<sequence>MNAFQIAITVAIILPGMLALAAAVFYTVRYMRVRRGRKDTLVDYLHDFTGGLFRLIARADPPEEQYYFRRMMLAGVLFFAYITVIMAVAG</sequence>
<organism evidence="2 3">
    <name type="scientific">Massilia violaceinigra</name>
    <dbReference type="NCBI Taxonomy" id="2045208"/>
    <lineage>
        <taxon>Bacteria</taxon>
        <taxon>Pseudomonadati</taxon>
        <taxon>Pseudomonadota</taxon>
        <taxon>Betaproteobacteria</taxon>
        <taxon>Burkholderiales</taxon>
        <taxon>Oxalobacteraceae</taxon>
        <taxon>Telluria group</taxon>
        <taxon>Massilia</taxon>
    </lineage>
</organism>
<feature type="transmembrane region" description="Helical" evidence="1">
    <location>
        <begin position="6"/>
        <end position="28"/>
    </location>
</feature>
<gene>
    <name evidence="2" type="ORF">INH39_28145</name>
</gene>